<dbReference type="Gene3D" id="2.40.30.100">
    <property type="entry name" value="AF2212/PG0164-like"/>
    <property type="match status" value="1"/>
</dbReference>
<gene>
    <name evidence="1" type="ORF">GCM10007390_34410</name>
</gene>
<dbReference type="SUPFAM" id="SSF141694">
    <property type="entry name" value="AF2212/PG0164-like"/>
    <property type="match status" value="1"/>
</dbReference>
<protein>
    <recommendedName>
        <fullName evidence="3">DUF1905 domain-containing protein</fullName>
    </recommendedName>
</protein>
<sequence>MISFEATLQKFEEKGEKSGWIFIAIPVNVTESLNPGIKTSFRVKGKVDDLGIIQTALIPMGDGTFILPTNAGMRRSIRKREGARVKLAFELDDSPIPVSEDLVICLEDEPAALEFFNSLPKGHQNYFSKWVESAKTSETKVKRITQAVRGLAMGLGYGETIRYFRKQ</sequence>
<dbReference type="InterPro" id="IPR015018">
    <property type="entry name" value="DUF1905"/>
</dbReference>
<dbReference type="Pfam" id="PF08922">
    <property type="entry name" value="DUF1905"/>
    <property type="match status" value="1"/>
</dbReference>
<evidence type="ECO:0008006" key="3">
    <source>
        <dbReference type="Google" id="ProtNLM"/>
    </source>
</evidence>
<dbReference type="AlphaFoldDB" id="A0A8J3D5M4"/>
<dbReference type="Proteomes" id="UP000598271">
    <property type="component" value="Unassembled WGS sequence"/>
</dbReference>
<reference evidence="1 2" key="1">
    <citation type="journal article" date="2014" name="Int. J. Syst. Evol. Microbiol.">
        <title>Complete genome sequence of Corynebacterium casei LMG S-19264T (=DSM 44701T), isolated from a smear-ripened cheese.</title>
        <authorList>
            <consortium name="US DOE Joint Genome Institute (JGI-PGF)"/>
            <person name="Walter F."/>
            <person name="Albersmeier A."/>
            <person name="Kalinowski J."/>
            <person name="Ruckert C."/>
        </authorList>
    </citation>
    <scope>NUCLEOTIDE SEQUENCE [LARGE SCALE GENOMIC DNA]</scope>
    <source>
        <strain evidence="1 2">KCTC 12866</strain>
    </source>
</reference>
<dbReference type="InterPro" id="IPR037079">
    <property type="entry name" value="AF2212/PG0164-like_sf"/>
</dbReference>
<evidence type="ECO:0000313" key="1">
    <source>
        <dbReference type="EMBL" id="GHB77422.1"/>
    </source>
</evidence>
<accession>A0A8J3D5M4</accession>
<comment type="caution">
    <text evidence="1">The sequence shown here is derived from an EMBL/GenBank/DDBJ whole genome shotgun (WGS) entry which is preliminary data.</text>
</comment>
<organism evidence="1 2">
    <name type="scientific">Persicitalea jodogahamensis</name>
    <dbReference type="NCBI Taxonomy" id="402147"/>
    <lineage>
        <taxon>Bacteria</taxon>
        <taxon>Pseudomonadati</taxon>
        <taxon>Bacteroidota</taxon>
        <taxon>Cytophagia</taxon>
        <taxon>Cytophagales</taxon>
        <taxon>Spirosomataceae</taxon>
        <taxon>Persicitalea</taxon>
    </lineage>
</organism>
<proteinExistence type="predicted"/>
<name>A0A8J3D5M4_9BACT</name>
<evidence type="ECO:0000313" key="2">
    <source>
        <dbReference type="Proteomes" id="UP000598271"/>
    </source>
</evidence>
<keyword evidence="2" id="KW-1185">Reference proteome</keyword>
<dbReference type="RefSeq" id="WP_189565754.1">
    <property type="nucleotide sequence ID" value="NZ_BMXF01000003.1"/>
</dbReference>
<dbReference type="EMBL" id="BMXF01000003">
    <property type="protein sequence ID" value="GHB77422.1"/>
    <property type="molecule type" value="Genomic_DNA"/>
</dbReference>
<dbReference type="Pfam" id="PF13376">
    <property type="entry name" value="OmdA"/>
    <property type="match status" value="1"/>
</dbReference>